<dbReference type="AlphaFoldDB" id="A0AAP3EU13"/>
<name>A0AAP3EU13_RIEAN</name>
<accession>A0AAP3EU13</accession>
<dbReference type="RefSeq" id="WP_214193961.1">
    <property type="nucleotide sequence ID" value="NZ_CP081925.1"/>
</dbReference>
<evidence type="ECO:0000256" key="1">
    <source>
        <dbReference type="SAM" id="MobiDB-lite"/>
    </source>
</evidence>
<sequence>MKSKITLLTAAVLLLTTCNHYQLTQEDRALLKKYPETYLSHNGYSHLVRARKLEIADSIQKAHQQDLSQEFKEEQYQNNTPEDL</sequence>
<dbReference type="Proteomes" id="UP001207440">
    <property type="component" value="Unassembled WGS sequence"/>
</dbReference>
<evidence type="ECO:0000313" key="3">
    <source>
        <dbReference type="Proteomes" id="UP001207440"/>
    </source>
</evidence>
<evidence type="ECO:0000313" key="2">
    <source>
        <dbReference type="EMBL" id="MCW0523842.1"/>
    </source>
</evidence>
<gene>
    <name evidence="2" type="ORF">OKE68_05870</name>
</gene>
<reference evidence="2" key="1">
    <citation type="submission" date="2022-10" db="EMBL/GenBank/DDBJ databases">
        <title>Sifting through the core-genome to identify putative cross-protective antigens against Riemerella anatipestifer.</title>
        <authorList>
            <person name="Zheng X."/>
            <person name="Zhang W."/>
        </authorList>
    </citation>
    <scope>NUCLEOTIDE SEQUENCE</scope>
    <source>
        <strain evidence="2">ZWRA178</strain>
    </source>
</reference>
<protein>
    <submittedName>
        <fullName evidence="2">Uncharacterized protein</fullName>
    </submittedName>
</protein>
<feature type="region of interest" description="Disordered" evidence="1">
    <location>
        <begin position="65"/>
        <end position="84"/>
    </location>
</feature>
<comment type="caution">
    <text evidence="2">The sequence shown here is derived from an EMBL/GenBank/DDBJ whole genome shotgun (WGS) entry which is preliminary data.</text>
</comment>
<organism evidence="2 3">
    <name type="scientific">Riemerella anatipestifer</name>
    <name type="common">Moraxella anatipestifer</name>
    <dbReference type="NCBI Taxonomy" id="34085"/>
    <lineage>
        <taxon>Bacteria</taxon>
        <taxon>Pseudomonadati</taxon>
        <taxon>Bacteroidota</taxon>
        <taxon>Flavobacteriia</taxon>
        <taxon>Flavobacteriales</taxon>
        <taxon>Weeksellaceae</taxon>
        <taxon>Riemerella</taxon>
    </lineage>
</organism>
<proteinExistence type="predicted"/>
<dbReference type="EMBL" id="JAOZYT010000029">
    <property type="protein sequence ID" value="MCW0523842.1"/>
    <property type="molecule type" value="Genomic_DNA"/>
</dbReference>